<dbReference type="RefSeq" id="WP_031505113.1">
    <property type="nucleotide sequence ID" value="NC_022795.1"/>
</dbReference>
<dbReference type="AlphaFoldDB" id="A0A0X1KSB7"/>
<dbReference type="PaxDb" id="1123384-AJ81_08500"/>
<name>A0A0X1KSB7_9THEM</name>
<dbReference type="InterPro" id="IPR002591">
    <property type="entry name" value="Phosphodiest/P_Trfase"/>
</dbReference>
<protein>
    <submittedName>
        <fullName evidence="1">Phosphodiesterase</fullName>
    </submittedName>
</protein>
<evidence type="ECO:0000313" key="2">
    <source>
        <dbReference type="Proteomes" id="UP000077469"/>
    </source>
</evidence>
<dbReference type="InterPro" id="IPR017850">
    <property type="entry name" value="Alkaline_phosphatase_core_sf"/>
</dbReference>
<sequence>MLLEKIDEGLFKPDYENFSLVNLSNFVLKHFNAQINHAPYPLERFISGVSEGVEKIVFFLIDALGMSSLERILNKDRVFHEYVVLEATSVFPTTTSAAITSLLTASAPIEHGVLGYILYIRQLGTLLNMIELSSPIMGRVTSTLSNRELMFEKTVFEKLLEVGVRSFVLTSKTIRGSGLSNLINVGASIRSYQSFGDMFAKFRDILQESGPSFSFVYWGLLDSIGHKLGVNSEAFESELYWLLRMLSREILPVLPRNTLLIVLGDHGQIFTPWERETWWSWKDEVSTFFSVPPGGEMRMMHIYTNCSKAVIEYLNEKYRDRALVLTKEQAINQGLFGDTGSIAAASIERIGDVVLIAKENYSFYFKYTGKEESLKSKHGSLTLEELLVPLMVFRR</sequence>
<proteinExistence type="predicted"/>
<dbReference type="KEGG" id="phy:AJ81_08500"/>
<dbReference type="OrthoDB" id="502398at2"/>
<reference evidence="1 2" key="1">
    <citation type="submission" date="2014-01" db="EMBL/GenBank/DDBJ databases">
        <title>Genome sequencing of Thermotog hypogea.</title>
        <authorList>
            <person name="Zhang X."/>
            <person name="Alvare G."/>
            <person name="Fristensky B."/>
            <person name="Chen L."/>
            <person name="Suen T."/>
            <person name="Chen Q."/>
            <person name="Ma K."/>
        </authorList>
    </citation>
    <scope>NUCLEOTIDE SEQUENCE [LARGE SCALE GENOMIC DNA]</scope>
    <source>
        <strain evidence="1 2">DSM 11164</strain>
    </source>
</reference>
<dbReference type="EMBL" id="CP007141">
    <property type="protein sequence ID" value="AJC74215.1"/>
    <property type="molecule type" value="Genomic_DNA"/>
</dbReference>
<keyword evidence="2" id="KW-1185">Reference proteome</keyword>
<dbReference type="PATRIC" id="fig|1123384.7.peg.1703"/>
<accession>A0A0X1KSB7</accession>
<dbReference type="Proteomes" id="UP000077469">
    <property type="component" value="Chromosome"/>
</dbReference>
<evidence type="ECO:0000313" key="1">
    <source>
        <dbReference type="EMBL" id="AJC74215.1"/>
    </source>
</evidence>
<dbReference type="STRING" id="1123384.AJ81_08500"/>
<dbReference type="PANTHER" id="PTHR10151">
    <property type="entry name" value="ECTONUCLEOTIDE PYROPHOSPHATASE/PHOSPHODIESTERASE"/>
    <property type="match status" value="1"/>
</dbReference>
<dbReference type="Gene3D" id="3.40.720.10">
    <property type="entry name" value="Alkaline Phosphatase, subunit A"/>
    <property type="match status" value="1"/>
</dbReference>
<dbReference type="PANTHER" id="PTHR10151:SF120">
    <property type="entry name" value="BIS(5'-ADENOSYL)-TRIPHOSPHATASE"/>
    <property type="match status" value="1"/>
</dbReference>
<dbReference type="SUPFAM" id="SSF53649">
    <property type="entry name" value="Alkaline phosphatase-like"/>
    <property type="match status" value="1"/>
</dbReference>
<dbReference type="GO" id="GO:0016787">
    <property type="term" value="F:hydrolase activity"/>
    <property type="evidence" value="ECO:0007669"/>
    <property type="project" value="UniProtKB-ARBA"/>
</dbReference>
<gene>
    <name evidence="1" type="ORF">AJ81_08500</name>
</gene>
<dbReference type="Pfam" id="PF01663">
    <property type="entry name" value="Phosphodiest"/>
    <property type="match status" value="1"/>
</dbReference>
<organism evidence="1 2">
    <name type="scientific">Pseudothermotoga hypogea DSM 11164 = NBRC 106472</name>
    <dbReference type="NCBI Taxonomy" id="1123384"/>
    <lineage>
        <taxon>Bacteria</taxon>
        <taxon>Thermotogati</taxon>
        <taxon>Thermotogota</taxon>
        <taxon>Thermotogae</taxon>
        <taxon>Thermotogales</taxon>
        <taxon>Thermotogaceae</taxon>
        <taxon>Pseudothermotoga</taxon>
    </lineage>
</organism>